<proteinExistence type="inferred from homology"/>
<keyword evidence="6" id="KW-1185">Reference proteome</keyword>
<evidence type="ECO:0000259" key="4">
    <source>
        <dbReference type="Pfam" id="PF08450"/>
    </source>
</evidence>
<keyword evidence="2 5" id="KW-0378">Hydrolase</keyword>
<dbReference type="InterPro" id="IPR051262">
    <property type="entry name" value="SMP-30/CGR1_Lactonase"/>
</dbReference>
<feature type="signal peptide" evidence="3">
    <location>
        <begin position="1"/>
        <end position="24"/>
    </location>
</feature>
<dbReference type="EMBL" id="JAGIOA010000001">
    <property type="protein sequence ID" value="MBP2376838.1"/>
    <property type="molecule type" value="Genomic_DNA"/>
</dbReference>
<dbReference type="Proteomes" id="UP000703720">
    <property type="component" value="Unassembled WGS sequence"/>
</dbReference>
<evidence type="ECO:0000256" key="3">
    <source>
        <dbReference type="SAM" id="SignalP"/>
    </source>
</evidence>
<dbReference type="SUPFAM" id="SSF63829">
    <property type="entry name" value="Calcium-dependent phosphotriesterase"/>
    <property type="match status" value="1"/>
</dbReference>
<comment type="similarity">
    <text evidence="1">Belongs to the SMP-30/CGR1 family.</text>
</comment>
<dbReference type="PANTHER" id="PTHR47572">
    <property type="entry name" value="LIPOPROTEIN-RELATED"/>
    <property type="match status" value="1"/>
</dbReference>
<dbReference type="GO" id="GO:0016787">
    <property type="term" value="F:hydrolase activity"/>
    <property type="evidence" value="ECO:0007669"/>
    <property type="project" value="UniProtKB-KW"/>
</dbReference>
<keyword evidence="3" id="KW-0732">Signal</keyword>
<evidence type="ECO:0000256" key="2">
    <source>
        <dbReference type="ARBA" id="ARBA00022801"/>
    </source>
</evidence>
<feature type="chain" id="PRO_5046307386" evidence="3">
    <location>
        <begin position="25"/>
        <end position="332"/>
    </location>
</feature>
<gene>
    <name evidence="5" type="ORF">JOF42_000333</name>
</gene>
<reference evidence="5 6" key="1">
    <citation type="submission" date="2021-03" db="EMBL/GenBank/DDBJ databases">
        <title>Sequencing the genomes of 1000 actinobacteria strains.</title>
        <authorList>
            <person name="Klenk H.-P."/>
        </authorList>
    </citation>
    <scope>NUCLEOTIDE SEQUENCE [LARGE SCALE GENOMIC DNA]</scope>
    <source>
        <strain evidence="5 6">DSM 13468</strain>
    </source>
</reference>
<dbReference type="InterPro" id="IPR011042">
    <property type="entry name" value="6-blade_b-propeller_TolB-like"/>
</dbReference>
<protein>
    <submittedName>
        <fullName evidence="5">Lactonase</fullName>
        <ecNumber evidence="5">3.1.1.-</ecNumber>
    </submittedName>
</protein>
<dbReference type="EC" id="3.1.1.-" evidence="5"/>
<dbReference type="PANTHER" id="PTHR47572:SF4">
    <property type="entry name" value="LACTONASE DRP35"/>
    <property type="match status" value="1"/>
</dbReference>
<evidence type="ECO:0000313" key="6">
    <source>
        <dbReference type="Proteomes" id="UP000703720"/>
    </source>
</evidence>
<accession>A0ABS4WLM0</accession>
<comment type="caution">
    <text evidence="5">The sequence shown here is derived from an EMBL/GenBank/DDBJ whole genome shotgun (WGS) entry which is preliminary data.</text>
</comment>
<dbReference type="Pfam" id="PF08450">
    <property type="entry name" value="SGL"/>
    <property type="match status" value="1"/>
</dbReference>
<organism evidence="5 6">
    <name type="scientific">Microbacterium phyllosphaerae</name>
    <dbReference type="NCBI Taxonomy" id="124798"/>
    <lineage>
        <taxon>Bacteria</taxon>
        <taxon>Bacillati</taxon>
        <taxon>Actinomycetota</taxon>
        <taxon>Actinomycetes</taxon>
        <taxon>Micrococcales</taxon>
        <taxon>Microbacteriaceae</taxon>
        <taxon>Microbacterium</taxon>
    </lineage>
</organism>
<sequence length="332" mass="34621">MRKPVAAALAGSAALLLVACSDTAPSTEPSRAPEVQVAAEVLRVTTPHEITGGTLLEGPTFSEDGFLYVVDVMAPPGEPKVLRIDTADKSIEDVYTDEASAFTSAQFSPLDDRLYLTDILSGSIVSMTAEGDDVQTVFSGSVDGTQMLPDDIAFDEVGNMFVTDTRGMEGPGWETPGRVVRIGVDGTSSVIASDLPSPNGIVFDEDDAGLWVAQYNANRIDYLELDESGTAAIAAHPAIHVDAGRARVDSTAVDAAGNIYQAFHGRPEIEVYSSTGERLTTIVATGGSLESATNIAIAPGTTDGYMTVSGPDGGYVYTFTALAEGIRQSNGG</sequence>
<dbReference type="RefSeq" id="WP_210096260.1">
    <property type="nucleotide sequence ID" value="NZ_BAAAIO010000001.1"/>
</dbReference>
<name>A0ABS4WLM0_9MICO</name>
<evidence type="ECO:0000313" key="5">
    <source>
        <dbReference type="EMBL" id="MBP2376838.1"/>
    </source>
</evidence>
<dbReference type="InterPro" id="IPR013658">
    <property type="entry name" value="SGL"/>
</dbReference>
<dbReference type="Gene3D" id="2.120.10.30">
    <property type="entry name" value="TolB, C-terminal domain"/>
    <property type="match status" value="1"/>
</dbReference>
<dbReference type="PROSITE" id="PS51257">
    <property type="entry name" value="PROKAR_LIPOPROTEIN"/>
    <property type="match status" value="1"/>
</dbReference>
<evidence type="ECO:0000256" key="1">
    <source>
        <dbReference type="ARBA" id="ARBA00008853"/>
    </source>
</evidence>
<feature type="domain" description="SMP-30/Gluconolactonase/LRE-like region" evidence="4">
    <location>
        <begin position="57"/>
        <end position="307"/>
    </location>
</feature>